<proteinExistence type="predicted"/>
<gene>
    <name evidence="4" type="ORF">RM53_04245</name>
</gene>
<reference evidence="4 5" key="1">
    <citation type="submission" date="2014-12" db="EMBL/GenBank/DDBJ databases">
        <title>Genome sequencing of Brevundimonas nasdae TPW30.</title>
        <authorList>
            <person name="Tan P.W."/>
            <person name="Chan K.-G."/>
        </authorList>
    </citation>
    <scope>NUCLEOTIDE SEQUENCE [LARGE SCALE GENOMIC DNA]</scope>
    <source>
        <strain evidence="4 5">TPW30</strain>
    </source>
</reference>
<dbReference type="InterPro" id="IPR014718">
    <property type="entry name" value="GH-type_carb-bd"/>
</dbReference>
<feature type="chain" id="PRO_5002086405" evidence="1">
    <location>
        <begin position="24"/>
        <end position="790"/>
    </location>
</feature>
<sequence>MRHFRPFCLAGAAGLALASAASAQSGVAPGAPGAPPVWSSAAKTGAGASYEAYVDGQYRDGGPTGAVSKVWYSIADGVLTETMYGLIHEAQIKALRFAGVTQDGLVVEGDDTTSRTEYLHVDAQGRPLSPAYRVTTQDKNGRFQIEKQIFSDPDRNALVLRVTITALKGDVTPYLMLEPHIANTGVEDRGQVTRDGFHAWEGDTHLFLKPSEAFEKASVGFVGTSDGLTDLKDGKLDWTYASTGDQAGNTMMTGALPRLRQSSRITRDFVIGFGASEAEARAAANGSFATGLDEVLARFNGEGERVGWEDYVGSLTELPRIAEQATDGGKLAYASALMLKVQEDRTHAGALIASLSNPWGDTVDASKSSTGYKAVWPRDFYQVAMALAALGDKETPLAAFNYLPQVQVGPNTPGNTGVGGWFLQKTHVDGELEWVAVQLDQTAMPIMLGYRLWKMGWLSDAQMTEHYRSMLKPAADFLVDGGKIGLMWNDAEIKPPFTQQERWEEQQGYSPSSTAAVVAGLTVAAEMARASGDAAGATRYQIAADSYASKIEDRMFTTNGDFGDGRYFIRITQNENPNDKAPIGAANGQIAPAEDRVVDGGFLELVRYGVRKADDPHILSTLPVYDDQSLEPLYRVRYDFGPEGDKTPGWRRYGVDGYGEDHVTGANYGVGGEMSPGQRGRVWPFFTGERGHYELARVSVNGAPSAADIAAIRQTYVRGMERFANGGLMLAEQVWDGVGNPTAKDYAVGQNTDSATPLAWTHAEYLKLLRSLADGKVWDSYDPVHDRYAR</sequence>
<dbReference type="GO" id="GO:0005975">
    <property type="term" value="P:carbohydrate metabolic process"/>
    <property type="evidence" value="ECO:0007669"/>
    <property type="project" value="InterPro"/>
</dbReference>
<dbReference type="GO" id="GO:0004553">
    <property type="term" value="F:hydrolase activity, hydrolyzing O-glycosyl compounds"/>
    <property type="evidence" value="ECO:0007669"/>
    <property type="project" value="UniProtKB-ARBA"/>
</dbReference>
<dbReference type="InterPro" id="IPR011013">
    <property type="entry name" value="Gal_mutarotase_sf_dom"/>
</dbReference>
<keyword evidence="1" id="KW-0732">Signal</keyword>
<dbReference type="SUPFAM" id="SSF74650">
    <property type="entry name" value="Galactose mutarotase-like"/>
    <property type="match status" value="1"/>
</dbReference>
<evidence type="ECO:0000259" key="2">
    <source>
        <dbReference type="Pfam" id="PF00723"/>
    </source>
</evidence>
<feature type="domain" description="Glucodextranase N-terminal" evidence="3">
    <location>
        <begin position="28"/>
        <end position="312"/>
    </location>
</feature>
<dbReference type="InterPro" id="IPR015220">
    <property type="entry name" value="Glucodextranase_N"/>
</dbReference>
<name>A0A0B4D636_9CAUL</name>
<dbReference type="InterPro" id="IPR012341">
    <property type="entry name" value="6hp_glycosidase-like_sf"/>
</dbReference>
<accession>A0A0B4D636</accession>
<dbReference type="InterPro" id="IPR011613">
    <property type="entry name" value="GH15-like"/>
</dbReference>
<dbReference type="SUPFAM" id="SSF48208">
    <property type="entry name" value="Six-hairpin glycosidases"/>
    <property type="match status" value="1"/>
</dbReference>
<evidence type="ECO:0000256" key="1">
    <source>
        <dbReference type="SAM" id="SignalP"/>
    </source>
</evidence>
<dbReference type="Pfam" id="PF00723">
    <property type="entry name" value="Glyco_hydro_15"/>
    <property type="match status" value="1"/>
</dbReference>
<evidence type="ECO:0000259" key="3">
    <source>
        <dbReference type="Pfam" id="PF09137"/>
    </source>
</evidence>
<dbReference type="Proteomes" id="UP000031166">
    <property type="component" value="Unassembled WGS sequence"/>
</dbReference>
<dbReference type="AlphaFoldDB" id="A0A0B4D636"/>
<evidence type="ECO:0000313" key="5">
    <source>
        <dbReference type="Proteomes" id="UP000031166"/>
    </source>
</evidence>
<feature type="domain" description="GH15-like" evidence="2">
    <location>
        <begin position="330"/>
        <end position="768"/>
    </location>
</feature>
<protein>
    <submittedName>
        <fullName evidence="4">Glucan 1,4-alpha-glucosidase</fullName>
    </submittedName>
</protein>
<feature type="signal peptide" evidence="1">
    <location>
        <begin position="1"/>
        <end position="23"/>
    </location>
</feature>
<dbReference type="Gene3D" id="1.50.10.10">
    <property type="match status" value="1"/>
</dbReference>
<dbReference type="InterPro" id="IPR006425">
    <property type="entry name" value="Glucoamylase_bac"/>
</dbReference>
<dbReference type="InterPro" id="IPR008928">
    <property type="entry name" value="6-hairpin_glycosidase_sf"/>
</dbReference>
<dbReference type="EMBL" id="JWSY01000005">
    <property type="protein sequence ID" value="KIC59640.1"/>
    <property type="molecule type" value="Genomic_DNA"/>
</dbReference>
<dbReference type="PANTHER" id="PTHR31616">
    <property type="entry name" value="TREHALASE"/>
    <property type="match status" value="1"/>
</dbReference>
<organism evidence="4 5">
    <name type="scientific">Brevundimonas nasdae</name>
    <dbReference type="NCBI Taxonomy" id="172043"/>
    <lineage>
        <taxon>Bacteria</taxon>
        <taxon>Pseudomonadati</taxon>
        <taxon>Pseudomonadota</taxon>
        <taxon>Alphaproteobacteria</taxon>
        <taxon>Caulobacterales</taxon>
        <taxon>Caulobacteraceae</taxon>
        <taxon>Brevundimonas</taxon>
    </lineage>
</organism>
<dbReference type="RefSeq" id="WP_039244586.1">
    <property type="nucleotide sequence ID" value="NZ_JWSY01000005.1"/>
</dbReference>
<dbReference type="GO" id="GO:0030246">
    <property type="term" value="F:carbohydrate binding"/>
    <property type="evidence" value="ECO:0007669"/>
    <property type="project" value="InterPro"/>
</dbReference>
<dbReference type="Gene3D" id="2.70.98.10">
    <property type="match status" value="1"/>
</dbReference>
<dbReference type="GO" id="GO:0016757">
    <property type="term" value="F:glycosyltransferase activity"/>
    <property type="evidence" value="ECO:0007669"/>
    <property type="project" value="UniProtKB-ARBA"/>
</dbReference>
<dbReference type="CDD" id="cd07430">
    <property type="entry name" value="GH15_N"/>
    <property type="match status" value="1"/>
</dbReference>
<dbReference type="NCBIfam" id="TIGR01535">
    <property type="entry name" value="glucan_glucosid"/>
    <property type="match status" value="1"/>
</dbReference>
<dbReference type="Pfam" id="PF09137">
    <property type="entry name" value="Glucodextran_N"/>
    <property type="match status" value="1"/>
</dbReference>
<comment type="caution">
    <text evidence="4">The sequence shown here is derived from an EMBL/GenBank/DDBJ whole genome shotgun (WGS) entry which is preliminary data.</text>
</comment>
<evidence type="ECO:0000313" key="4">
    <source>
        <dbReference type="EMBL" id="KIC59640.1"/>
    </source>
</evidence>
<dbReference type="PANTHER" id="PTHR31616:SF0">
    <property type="entry name" value="GLUCAN 1,4-ALPHA-GLUCOSIDASE"/>
    <property type="match status" value="1"/>
</dbReference>
<dbReference type="STRING" id="172043.RM53_04245"/>